<proteinExistence type="predicted"/>
<dbReference type="EMBL" id="JBHSIU010000041">
    <property type="protein sequence ID" value="MFC5002213.1"/>
    <property type="molecule type" value="Genomic_DNA"/>
</dbReference>
<organism evidence="1 2">
    <name type="scientific">Dactylosporangium cerinum</name>
    <dbReference type="NCBI Taxonomy" id="1434730"/>
    <lineage>
        <taxon>Bacteria</taxon>
        <taxon>Bacillati</taxon>
        <taxon>Actinomycetota</taxon>
        <taxon>Actinomycetes</taxon>
        <taxon>Micromonosporales</taxon>
        <taxon>Micromonosporaceae</taxon>
        <taxon>Dactylosporangium</taxon>
    </lineage>
</organism>
<dbReference type="PANTHER" id="PTHR34822:SF1">
    <property type="entry name" value="GRPB FAMILY PROTEIN"/>
    <property type="match status" value="1"/>
</dbReference>
<dbReference type="Gene3D" id="3.30.460.10">
    <property type="entry name" value="Beta Polymerase, domain 2"/>
    <property type="match status" value="1"/>
</dbReference>
<sequence>MAGYPPEITERFHGTPEQLEAGLVGQPPTRWQTIVLEDYDPGWPRRYDAIRAALVETLGDRVVAVEHVGSTSVPGLPAKPIIDVDLTVEDTADETLFVPDLVRAGYRLVLREPWWYGHRMLVNAEDDIHLHVWPVGAPELVRHRLFRDWLRSHPEDLELYASTKRSLARDTVERPGDYSLAKNDVIDAIYARIFAAGPG</sequence>
<dbReference type="SUPFAM" id="SSF81301">
    <property type="entry name" value="Nucleotidyltransferase"/>
    <property type="match status" value="1"/>
</dbReference>
<dbReference type="RefSeq" id="WP_380120084.1">
    <property type="nucleotide sequence ID" value="NZ_JBHSIU010000041.1"/>
</dbReference>
<accession>A0ABV9W3K5</accession>
<dbReference type="InterPro" id="IPR043519">
    <property type="entry name" value="NT_sf"/>
</dbReference>
<dbReference type="InterPro" id="IPR007344">
    <property type="entry name" value="GrpB/CoaE"/>
</dbReference>
<dbReference type="Pfam" id="PF04229">
    <property type="entry name" value="GrpB"/>
    <property type="match status" value="1"/>
</dbReference>
<evidence type="ECO:0000313" key="2">
    <source>
        <dbReference type="Proteomes" id="UP001595912"/>
    </source>
</evidence>
<dbReference type="Proteomes" id="UP001595912">
    <property type="component" value="Unassembled WGS sequence"/>
</dbReference>
<name>A0ABV9W3K5_9ACTN</name>
<reference evidence="2" key="1">
    <citation type="journal article" date="2019" name="Int. J. Syst. Evol. Microbiol.">
        <title>The Global Catalogue of Microorganisms (GCM) 10K type strain sequencing project: providing services to taxonomists for standard genome sequencing and annotation.</title>
        <authorList>
            <consortium name="The Broad Institute Genomics Platform"/>
            <consortium name="The Broad Institute Genome Sequencing Center for Infectious Disease"/>
            <person name="Wu L."/>
            <person name="Ma J."/>
        </authorList>
    </citation>
    <scope>NUCLEOTIDE SEQUENCE [LARGE SCALE GENOMIC DNA]</scope>
    <source>
        <strain evidence="2">CGMCC 4.7152</strain>
    </source>
</reference>
<keyword evidence="2" id="KW-1185">Reference proteome</keyword>
<dbReference type="PANTHER" id="PTHR34822">
    <property type="entry name" value="GRPB DOMAIN PROTEIN (AFU_ORTHOLOGUE AFUA_1G01530)"/>
    <property type="match status" value="1"/>
</dbReference>
<comment type="caution">
    <text evidence="1">The sequence shown here is derived from an EMBL/GenBank/DDBJ whole genome shotgun (WGS) entry which is preliminary data.</text>
</comment>
<evidence type="ECO:0000313" key="1">
    <source>
        <dbReference type="EMBL" id="MFC5002213.1"/>
    </source>
</evidence>
<protein>
    <submittedName>
        <fullName evidence="1">GrpB family protein</fullName>
    </submittedName>
</protein>
<gene>
    <name evidence="1" type="ORF">ACFPIJ_30820</name>
</gene>